<keyword evidence="2" id="KW-0472">Membrane</keyword>
<dbReference type="AlphaFoldDB" id="A0A9W6RMV3"/>
<feature type="transmembrane region" description="Helical" evidence="2">
    <location>
        <begin position="137"/>
        <end position="157"/>
    </location>
</feature>
<gene>
    <name evidence="3" type="ORF">Airi01_051740</name>
</gene>
<evidence type="ECO:0000256" key="1">
    <source>
        <dbReference type="SAM" id="MobiDB-lite"/>
    </source>
</evidence>
<feature type="compositionally biased region" description="Low complexity" evidence="1">
    <location>
        <begin position="197"/>
        <end position="208"/>
    </location>
</feature>
<dbReference type="RefSeq" id="WP_285625690.1">
    <property type="nucleotide sequence ID" value="NZ_BSTJ01000006.1"/>
</dbReference>
<feature type="transmembrane region" description="Helical" evidence="2">
    <location>
        <begin position="63"/>
        <end position="83"/>
    </location>
</feature>
<protein>
    <recommendedName>
        <fullName evidence="5">DUF3159 domain-containing protein</fullName>
    </recommendedName>
</protein>
<name>A0A9W6RMV3_9ACTN</name>
<dbReference type="Proteomes" id="UP001165135">
    <property type="component" value="Unassembled WGS sequence"/>
</dbReference>
<comment type="caution">
    <text evidence="3">The sequence shown here is derived from an EMBL/GenBank/DDBJ whole genome shotgun (WGS) entry which is preliminary data.</text>
</comment>
<dbReference type="EMBL" id="BSTJ01000006">
    <property type="protein sequence ID" value="GLY76907.1"/>
    <property type="molecule type" value="Genomic_DNA"/>
</dbReference>
<feature type="transmembrane region" description="Helical" evidence="2">
    <location>
        <begin position="40"/>
        <end position="56"/>
    </location>
</feature>
<reference evidence="3" key="1">
    <citation type="submission" date="2023-03" db="EMBL/GenBank/DDBJ databases">
        <title>Actinoallomurus iriomotensis NBRC 103681.</title>
        <authorList>
            <person name="Ichikawa N."/>
            <person name="Sato H."/>
            <person name="Tonouchi N."/>
        </authorList>
    </citation>
    <scope>NUCLEOTIDE SEQUENCE</scope>
    <source>
        <strain evidence="3">NBRC 103681</strain>
    </source>
</reference>
<accession>A0A9W6RMV3</accession>
<proteinExistence type="predicted"/>
<evidence type="ECO:0008006" key="5">
    <source>
        <dbReference type="Google" id="ProtNLM"/>
    </source>
</evidence>
<feature type="region of interest" description="Disordered" evidence="1">
    <location>
        <begin position="197"/>
        <end position="220"/>
    </location>
</feature>
<evidence type="ECO:0000313" key="3">
    <source>
        <dbReference type="EMBL" id="GLY76907.1"/>
    </source>
</evidence>
<organism evidence="3 4">
    <name type="scientific">Actinoallomurus iriomotensis</name>
    <dbReference type="NCBI Taxonomy" id="478107"/>
    <lineage>
        <taxon>Bacteria</taxon>
        <taxon>Bacillati</taxon>
        <taxon>Actinomycetota</taxon>
        <taxon>Actinomycetes</taxon>
        <taxon>Streptosporangiales</taxon>
        <taxon>Thermomonosporaceae</taxon>
        <taxon>Actinoallomurus</taxon>
    </lineage>
</organism>
<feature type="transmembrane region" description="Helical" evidence="2">
    <location>
        <begin position="95"/>
        <end position="117"/>
    </location>
</feature>
<keyword evidence="2" id="KW-0812">Transmembrane</keyword>
<dbReference type="NCBIfam" id="NF041646">
    <property type="entry name" value="VC0807_fam"/>
    <property type="match status" value="1"/>
</dbReference>
<evidence type="ECO:0000256" key="2">
    <source>
        <dbReference type="SAM" id="Phobius"/>
    </source>
</evidence>
<sequence>MGQRRRRHGARLVRLALDLGISPLAYYGCVLAGVSTLRSLLTATVVAGVWLVAVTVHDRKADALAVCMLGMYGVMAALAAATADPRLLLTRDPVTSGLAGLVFLGSCVKGTPATAYLARKLHGERPADERAYRRLHLVETVVLGIGLTAEALLRLVLVFTLPLSTSATVVPPVEFAVLLPLVAWAVWHRRRARAADGGARAASDPRAPVGAAADGPGWTR</sequence>
<keyword evidence="2" id="KW-1133">Transmembrane helix</keyword>
<feature type="transmembrane region" description="Helical" evidence="2">
    <location>
        <begin position="12"/>
        <end position="34"/>
    </location>
</feature>
<evidence type="ECO:0000313" key="4">
    <source>
        <dbReference type="Proteomes" id="UP001165135"/>
    </source>
</evidence>
<feature type="transmembrane region" description="Helical" evidence="2">
    <location>
        <begin position="169"/>
        <end position="187"/>
    </location>
</feature>